<dbReference type="Proteomes" id="UP001302321">
    <property type="component" value="Unassembled WGS sequence"/>
</dbReference>
<reference evidence="1" key="1">
    <citation type="journal article" date="2023" name="Mol. Phylogenet. Evol.">
        <title>Genome-scale phylogeny and comparative genomics of the fungal order Sordariales.</title>
        <authorList>
            <person name="Hensen N."/>
            <person name="Bonometti L."/>
            <person name="Westerberg I."/>
            <person name="Brannstrom I.O."/>
            <person name="Guillou S."/>
            <person name="Cros-Aarteil S."/>
            <person name="Calhoun S."/>
            <person name="Haridas S."/>
            <person name="Kuo A."/>
            <person name="Mondo S."/>
            <person name="Pangilinan J."/>
            <person name="Riley R."/>
            <person name="LaButti K."/>
            <person name="Andreopoulos B."/>
            <person name="Lipzen A."/>
            <person name="Chen C."/>
            <person name="Yan M."/>
            <person name="Daum C."/>
            <person name="Ng V."/>
            <person name="Clum A."/>
            <person name="Steindorff A."/>
            <person name="Ohm R.A."/>
            <person name="Martin F."/>
            <person name="Silar P."/>
            <person name="Natvig D.O."/>
            <person name="Lalanne C."/>
            <person name="Gautier V."/>
            <person name="Ament-Velasquez S.L."/>
            <person name="Kruys A."/>
            <person name="Hutchinson M.I."/>
            <person name="Powell A.J."/>
            <person name="Barry K."/>
            <person name="Miller A.N."/>
            <person name="Grigoriev I.V."/>
            <person name="Debuchy R."/>
            <person name="Gladieux P."/>
            <person name="Hiltunen Thoren M."/>
            <person name="Johannesson H."/>
        </authorList>
    </citation>
    <scope>NUCLEOTIDE SEQUENCE</scope>
    <source>
        <strain evidence="1">CBS 892.96</strain>
    </source>
</reference>
<evidence type="ECO:0000313" key="2">
    <source>
        <dbReference type="Proteomes" id="UP001302321"/>
    </source>
</evidence>
<reference evidence="1" key="2">
    <citation type="submission" date="2023-05" db="EMBL/GenBank/DDBJ databases">
        <authorList>
            <consortium name="Lawrence Berkeley National Laboratory"/>
            <person name="Steindorff A."/>
            <person name="Hensen N."/>
            <person name="Bonometti L."/>
            <person name="Westerberg I."/>
            <person name="Brannstrom I.O."/>
            <person name="Guillou S."/>
            <person name="Cros-Aarteil S."/>
            <person name="Calhoun S."/>
            <person name="Haridas S."/>
            <person name="Kuo A."/>
            <person name="Mondo S."/>
            <person name="Pangilinan J."/>
            <person name="Riley R."/>
            <person name="Labutti K."/>
            <person name="Andreopoulos B."/>
            <person name="Lipzen A."/>
            <person name="Chen C."/>
            <person name="Yanf M."/>
            <person name="Daum C."/>
            <person name="Ng V."/>
            <person name="Clum A."/>
            <person name="Ohm R."/>
            <person name="Martin F."/>
            <person name="Silar P."/>
            <person name="Natvig D."/>
            <person name="Lalanne C."/>
            <person name="Gautier V."/>
            <person name="Ament-Velasquez S.L."/>
            <person name="Kruys A."/>
            <person name="Hutchinson M.I."/>
            <person name="Powell A.J."/>
            <person name="Barry K."/>
            <person name="Miller A.N."/>
            <person name="Grigoriev I.V."/>
            <person name="Debuchy R."/>
            <person name="Gladieux P."/>
            <person name="Thoren M.H."/>
            <person name="Johannesson H."/>
        </authorList>
    </citation>
    <scope>NUCLEOTIDE SEQUENCE</scope>
    <source>
        <strain evidence="1">CBS 892.96</strain>
    </source>
</reference>
<gene>
    <name evidence="1" type="ORF">QBC36DRAFT_193872</name>
</gene>
<proteinExistence type="predicted"/>
<name>A0AAN6W2K0_9PEZI</name>
<feature type="non-terminal residue" evidence="1">
    <location>
        <position position="1"/>
    </location>
</feature>
<comment type="caution">
    <text evidence="1">The sequence shown here is derived from an EMBL/GenBank/DDBJ whole genome shotgun (WGS) entry which is preliminary data.</text>
</comment>
<sequence>GSWKEAGSLEVETMGTRKRILVEDYPGLLSGMNKLASTWKSQSRLGNDNVTYNEGAKNWKMSSSKIIYTPPVLAPLLSPTHPFALRKEGARLITPFLFFQKEIADSLGVVAARGLRTPGKK</sequence>
<accession>A0AAN6W2K0</accession>
<protein>
    <submittedName>
        <fullName evidence="1">Uncharacterized protein</fullName>
    </submittedName>
</protein>
<organism evidence="1 2">
    <name type="scientific">Triangularia setosa</name>
    <dbReference type="NCBI Taxonomy" id="2587417"/>
    <lineage>
        <taxon>Eukaryota</taxon>
        <taxon>Fungi</taxon>
        <taxon>Dikarya</taxon>
        <taxon>Ascomycota</taxon>
        <taxon>Pezizomycotina</taxon>
        <taxon>Sordariomycetes</taxon>
        <taxon>Sordariomycetidae</taxon>
        <taxon>Sordariales</taxon>
        <taxon>Podosporaceae</taxon>
        <taxon>Triangularia</taxon>
    </lineage>
</organism>
<keyword evidence="2" id="KW-1185">Reference proteome</keyword>
<dbReference type="EMBL" id="MU866321">
    <property type="protein sequence ID" value="KAK4173758.1"/>
    <property type="molecule type" value="Genomic_DNA"/>
</dbReference>
<dbReference type="AlphaFoldDB" id="A0AAN6W2K0"/>
<evidence type="ECO:0000313" key="1">
    <source>
        <dbReference type="EMBL" id="KAK4173758.1"/>
    </source>
</evidence>